<protein>
    <submittedName>
        <fullName evidence="5">Uncharacterized protein</fullName>
    </submittedName>
</protein>
<evidence type="ECO:0000256" key="3">
    <source>
        <dbReference type="ARBA" id="ARBA00023128"/>
    </source>
</evidence>
<dbReference type="PANTHER" id="PTHR23100:SF0">
    <property type="entry name" value="ARGININE BIOSYNTHESIS BIFUNCTIONAL PROTEIN ARGJ, MITOCHONDRIAL"/>
    <property type="match status" value="1"/>
</dbReference>
<dbReference type="PANTHER" id="PTHR23100">
    <property type="entry name" value="ARGININE BIOSYNTHESIS BIFUNCTIONAL PROTEIN ARGJ"/>
    <property type="match status" value="1"/>
</dbReference>
<keyword evidence="6" id="KW-1185">Reference proteome</keyword>
<dbReference type="GO" id="GO:0006526">
    <property type="term" value="P:L-arginine biosynthetic process"/>
    <property type="evidence" value="ECO:0007669"/>
    <property type="project" value="UniProtKB-KW"/>
</dbReference>
<dbReference type="InterPro" id="IPR016117">
    <property type="entry name" value="ArgJ-like_dom_sf"/>
</dbReference>
<evidence type="ECO:0000313" key="5">
    <source>
        <dbReference type="EMBL" id="KIM79899.1"/>
    </source>
</evidence>
<evidence type="ECO:0000313" key="6">
    <source>
        <dbReference type="Proteomes" id="UP000054166"/>
    </source>
</evidence>
<reference evidence="5 6" key="1">
    <citation type="submission" date="2014-04" db="EMBL/GenBank/DDBJ databases">
        <authorList>
            <consortium name="DOE Joint Genome Institute"/>
            <person name="Kuo A."/>
            <person name="Tarkka M."/>
            <person name="Buscot F."/>
            <person name="Kohler A."/>
            <person name="Nagy L.G."/>
            <person name="Floudas D."/>
            <person name="Copeland A."/>
            <person name="Barry K.W."/>
            <person name="Cichocki N."/>
            <person name="Veneault-Fourrey C."/>
            <person name="LaButti K."/>
            <person name="Lindquist E.A."/>
            <person name="Lipzen A."/>
            <person name="Lundell T."/>
            <person name="Morin E."/>
            <person name="Murat C."/>
            <person name="Sun H."/>
            <person name="Tunlid A."/>
            <person name="Henrissat B."/>
            <person name="Grigoriev I.V."/>
            <person name="Hibbett D.S."/>
            <person name="Martin F."/>
            <person name="Nordberg H.P."/>
            <person name="Cantor M.N."/>
            <person name="Hua S.X."/>
        </authorList>
    </citation>
    <scope>NUCLEOTIDE SEQUENCE [LARGE SCALE GENOMIC DNA]</scope>
    <source>
        <strain evidence="5 6">F 1598</strain>
    </source>
</reference>
<dbReference type="SUPFAM" id="SSF56266">
    <property type="entry name" value="DmpA/ArgJ-like"/>
    <property type="match status" value="1"/>
</dbReference>
<dbReference type="HOGENOM" id="CLU_960142_0_0_1"/>
<evidence type="ECO:0000256" key="4">
    <source>
        <dbReference type="ARBA" id="ARBA00023268"/>
    </source>
</evidence>
<dbReference type="OrthoDB" id="2017946at2759"/>
<dbReference type="GO" id="GO:0004358">
    <property type="term" value="F:L-glutamate N-acetyltransferase activity, acting on acetyl-L-ornithine as donor"/>
    <property type="evidence" value="ECO:0007669"/>
    <property type="project" value="InterPro"/>
</dbReference>
<dbReference type="STRING" id="765440.A0A0C3FJD5"/>
<dbReference type="GO" id="GO:0004042">
    <property type="term" value="F:L-glutamate N-acetyltransferase activity"/>
    <property type="evidence" value="ECO:0007669"/>
    <property type="project" value="TreeGrafter"/>
</dbReference>
<accession>A0A0C3FJD5</accession>
<dbReference type="Proteomes" id="UP000054166">
    <property type="component" value="Unassembled WGS sequence"/>
</dbReference>
<keyword evidence="2" id="KW-0028">Amino-acid biosynthesis</keyword>
<sequence length="290" mass="32428">MSAPRITITKLDYTWLPRTSRRHVSYPKNLSQIIIDTYSYVLTAKLLDSPTSSASTTASKSVDRVVFALLYVQNPMFLSITPASLDAAVQPRSLQSALIYAVERSFHLISVDRDMSTNDTILALANGVAATSSLTKTAVEEIDKDRDEENAHEVTSRISTFALIKTALRGRPKLGPHISHDRFHRTQHTPRLTSLISVSFVPSDESPTFPVLVKGEPVVVDEARAKEILQEEAFEEYLGINTDYRSQFSKFRLLYSNKQKPPPDIRQVKLVSIPSRSIHSSVKCATILRD</sequence>
<keyword evidence="1" id="KW-0055">Arginine biosynthesis</keyword>
<organism evidence="5 6">
    <name type="scientific">Piloderma croceum (strain F 1598)</name>
    <dbReference type="NCBI Taxonomy" id="765440"/>
    <lineage>
        <taxon>Eukaryota</taxon>
        <taxon>Fungi</taxon>
        <taxon>Dikarya</taxon>
        <taxon>Basidiomycota</taxon>
        <taxon>Agaricomycotina</taxon>
        <taxon>Agaricomycetes</taxon>
        <taxon>Agaricomycetidae</taxon>
        <taxon>Atheliales</taxon>
        <taxon>Atheliaceae</taxon>
        <taxon>Piloderma</taxon>
    </lineage>
</organism>
<dbReference type="GO" id="GO:0005759">
    <property type="term" value="C:mitochondrial matrix"/>
    <property type="evidence" value="ECO:0007669"/>
    <property type="project" value="TreeGrafter"/>
</dbReference>
<dbReference type="AlphaFoldDB" id="A0A0C3FJD5"/>
<dbReference type="GO" id="GO:0006592">
    <property type="term" value="P:ornithine biosynthetic process"/>
    <property type="evidence" value="ECO:0007669"/>
    <property type="project" value="TreeGrafter"/>
</dbReference>
<dbReference type="Gene3D" id="3.30.2330.10">
    <property type="entry name" value="arginine biosynthesis bifunctional protein suprefamily"/>
    <property type="match status" value="1"/>
</dbReference>
<dbReference type="InParanoid" id="A0A0C3FJD5"/>
<reference evidence="6" key="2">
    <citation type="submission" date="2015-01" db="EMBL/GenBank/DDBJ databases">
        <title>Evolutionary Origins and Diversification of the Mycorrhizal Mutualists.</title>
        <authorList>
            <consortium name="DOE Joint Genome Institute"/>
            <consortium name="Mycorrhizal Genomics Consortium"/>
            <person name="Kohler A."/>
            <person name="Kuo A."/>
            <person name="Nagy L.G."/>
            <person name="Floudas D."/>
            <person name="Copeland A."/>
            <person name="Barry K.W."/>
            <person name="Cichocki N."/>
            <person name="Veneault-Fourrey C."/>
            <person name="LaButti K."/>
            <person name="Lindquist E.A."/>
            <person name="Lipzen A."/>
            <person name="Lundell T."/>
            <person name="Morin E."/>
            <person name="Murat C."/>
            <person name="Riley R."/>
            <person name="Ohm R."/>
            <person name="Sun H."/>
            <person name="Tunlid A."/>
            <person name="Henrissat B."/>
            <person name="Grigoriev I.V."/>
            <person name="Hibbett D.S."/>
            <person name="Martin F."/>
        </authorList>
    </citation>
    <scope>NUCLEOTIDE SEQUENCE [LARGE SCALE GENOMIC DNA]</scope>
    <source>
        <strain evidence="6">F 1598</strain>
    </source>
</reference>
<keyword evidence="4" id="KW-0511">Multifunctional enzyme</keyword>
<name>A0A0C3FJD5_PILCF</name>
<evidence type="ECO:0000256" key="1">
    <source>
        <dbReference type="ARBA" id="ARBA00022571"/>
    </source>
</evidence>
<evidence type="ECO:0000256" key="2">
    <source>
        <dbReference type="ARBA" id="ARBA00022605"/>
    </source>
</evidence>
<gene>
    <name evidence="5" type="ORF">PILCRDRAFT_10067</name>
</gene>
<dbReference type="InterPro" id="IPR002813">
    <property type="entry name" value="Arg_biosynth_ArgJ"/>
</dbReference>
<keyword evidence="3" id="KW-0496">Mitochondrion</keyword>
<proteinExistence type="predicted"/>
<dbReference type="EMBL" id="KN833007">
    <property type="protein sequence ID" value="KIM79899.1"/>
    <property type="molecule type" value="Genomic_DNA"/>
</dbReference>
<dbReference type="Pfam" id="PF01960">
    <property type="entry name" value="ArgJ"/>
    <property type="match status" value="1"/>
</dbReference>